<dbReference type="InterPro" id="IPR010829">
    <property type="entry name" value="Cerato-platanin"/>
</dbReference>
<dbReference type="EMBL" id="JAEVFJ010000017">
    <property type="protein sequence ID" value="KAH8100108.1"/>
    <property type="molecule type" value="Genomic_DNA"/>
</dbReference>
<evidence type="ECO:0000256" key="4">
    <source>
        <dbReference type="SAM" id="SignalP"/>
    </source>
</evidence>
<dbReference type="SUPFAM" id="SSF50685">
    <property type="entry name" value="Barwin-like endoglucanases"/>
    <property type="match status" value="1"/>
</dbReference>
<accession>A0A8K0XPY6</accession>
<comment type="similarity">
    <text evidence="2">Belongs to the cerato-platanin family.</text>
</comment>
<evidence type="ECO:0000256" key="3">
    <source>
        <dbReference type="ARBA" id="ARBA00022525"/>
    </source>
</evidence>
<dbReference type="Proteomes" id="UP000813824">
    <property type="component" value="Unassembled WGS sequence"/>
</dbReference>
<evidence type="ECO:0000313" key="5">
    <source>
        <dbReference type="EMBL" id="KAH8100108.1"/>
    </source>
</evidence>
<dbReference type="Gene3D" id="2.40.40.10">
    <property type="entry name" value="RlpA-like domain"/>
    <property type="match status" value="1"/>
</dbReference>
<name>A0A8K0XPY6_9AGAR</name>
<dbReference type="Pfam" id="PF07249">
    <property type="entry name" value="Cerato-platanin"/>
    <property type="match status" value="1"/>
</dbReference>
<evidence type="ECO:0000256" key="2">
    <source>
        <dbReference type="ARBA" id="ARBA00010421"/>
    </source>
</evidence>
<evidence type="ECO:0000313" key="6">
    <source>
        <dbReference type="Proteomes" id="UP000813824"/>
    </source>
</evidence>
<evidence type="ECO:0000256" key="1">
    <source>
        <dbReference type="ARBA" id="ARBA00004613"/>
    </source>
</evidence>
<feature type="signal peptide" evidence="4">
    <location>
        <begin position="1"/>
        <end position="19"/>
    </location>
</feature>
<dbReference type="InterPro" id="IPR036908">
    <property type="entry name" value="RlpA-like_sf"/>
</dbReference>
<keyword evidence="3" id="KW-0964">Secreted</keyword>
<protein>
    <submittedName>
        <fullName evidence="5">Immunomodulatory protein</fullName>
    </submittedName>
</protein>
<gene>
    <name evidence="5" type="ORF">BXZ70DRAFT_206305</name>
</gene>
<comment type="caution">
    <text evidence="5">The sequence shown here is derived from an EMBL/GenBank/DDBJ whole genome shotgun (WGS) entry which is preliminary data.</text>
</comment>
<proteinExistence type="inferred from homology"/>
<reference evidence="5" key="1">
    <citation type="journal article" date="2021" name="New Phytol.">
        <title>Evolutionary innovations through gain and loss of genes in the ectomycorrhizal Boletales.</title>
        <authorList>
            <person name="Wu G."/>
            <person name="Miyauchi S."/>
            <person name="Morin E."/>
            <person name="Kuo A."/>
            <person name="Drula E."/>
            <person name="Varga T."/>
            <person name="Kohler A."/>
            <person name="Feng B."/>
            <person name="Cao Y."/>
            <person name="Lipzen A."/>
            <person name="Daum C."/>
            <person name="Hundley H."/>
            <person name="Pangilinan J."/>
            <person name="Johnson J."/>
            <person name="Barry K."/>
            <person name="LaButti K."/>
            <person name="Ng V."/>
            <person name="Ahrendt S."/>
            <person name="Min B."/>
            <person name="Choi I.G."/>
            <person name="Park H."/>
            <person name="Plett J.M."/>
            <person name="Magnuson J."/>
            <person name="Spatafora J.W."/>
            <person name="Nagy L.G."/>
            <person name="Henrissat B."/>
            <person name="Grigoriev I.V."/>
            <person name="Yang Z.L."/>
            <person name="Xu J."/>
            <person name="Martin F.M."/>
        </authorList>
    </citation>
    <scope>NUCLEOTIDE SEQUENCE</scope>
    <source>
        <strain evidence="5">KKN 215</strain>
    </source>
</reference>
<dbReference type="CDD" id="cd22778">
    <property type="entry name" value="DPBB_CEPL-like"/>
    <property type="match status" value="1"/>
</dbReference>
<organism evidence="5 6">
    <name type="scientific">Cristinia sonorae</name>
    <dbReference type="NCBI Taxonomy" id="1940300"/>
    <lineage>
        <taxon>Eukaryota</taxon>
        <taxon>Fungi</taxon>
        <taxon>Dikarya</taxon>
        <taxon>Basidiomycota</taxon>
        <taxon>Agaricomycotina</taxon>
        <taxon>Agaricomycetes</taxon>
        <taxon>Agaricomycetidae</taxon>
        <taxon>Agaricales</taxon>
        <taxon>Pleurotineae</taxon>
        <taxon>Stephanosporaceae</taxon>
        <taxon>Cristinia</taxon>
    </lineage>
</organism>
<keyword evidence="4" id="KW-0732">Signal</keyword>
<keyword evidence="6" id="KW-1185">Reference proteome</keyword>
<dbReference type="OrthoDB" id="4898945at2759"/>
<comment type="subcellular location">
    <subcellularLocation>
        <location evidence="1">Secreted</location>
    </subcellularLocation>
</comment>
<sequence length="145" mass="14662">MRASVAALFVLGAATGALASPTTSGTATVTYSTAYDVGSTSLNTVACSNGANGLVTKGFTTLDSLPSFPYVGGVNGIVWNSPLCGTCWKLNYNGKSIVIQGIDASPGQGFNIAKQAMQDLTDGAGIFSGSVQVTYSQTDCPTTSD</sequence>
<dbReference type="GO" id="GO:0005576">
    <property type="term" value="C:extracellular region"/>
    <property type="evidence" value="ECO:0007669"/>
    <property type="project" value="UniProtKB-SubCell"/>
</dbReference>
<feature type="chain" id="PRO_5035480095" evidence="4">
    <location>
        <begin position="20"/>
        <end position="145"/>
    </location>
</feature>
<dbReference type="AlphaFoldDB" id="A0A8K0XPY6"/>